<evidence type="ECO:0000313" key="4">
    <source>
        <dbReference type="Proteomes" id="UP000285326"/>
    </source>
</evidence>
<accession>A0A420IX55</accession>
<evidence type="ECO:0000256" key="1">
    <source>
        <dbReference type="SAM" id="Coils"/>
    </source>
</evidence>
<keyword evidence="1" id="KW-0175">Coiled coil</keyword>
<reference evidence="3 4" key="1">
    <citation type="journal article" date="2018" name="BMC Genomics">
        <title>Comparative genome analyses reveal sequence features reflecting distinct modes of host-adaptation between dicot and monocot powdery mildew.</title>
        <authorList>
            <person name="Wu Y."/>
            <person name="Ma X."/>
            <person name="Pan Z."/>
            <person name="Kale S.D."/>
            <person name="Song Y."/>
            <person name="King H."/>
            <person name="Zhang Q."/>
            <person name="Presley C."/>
            <person name="Deng X."/>
            <person name="Wei C.I."/>
            <person name="Xiao S."/>
        </authorList>
    </citation>
    <scope>NUCLEOTIDE SEQUENCE [LARGE SCALE GENOMIC DNA]</scope>
    <source>
        <strain evidence="3">UMSG1</strain>
    </source>
</reference>
<evidence type="ECO:0000313" key="3">
    <source>
        <dbReference type="EMBL" id="RKF79105.1"/>
    </source>
</evidence>
<protein>
    <submittedName>
        <fullName evidence="3">Uncharacterized protein</fullName>
    </submittedName>
</protein>
<feature type="compositionally biased region" description="Basic and acidic residues" evidence="2">
    <location>
        <begin position="184"/>
        <end position="203"/>
    </location>
</feature>
<gene>
    <name evidence="3" type="ORF">GcM1_205021</name>
</gene>
<feature type="coiled-coil region" evidence="1">
    <location>
        <begin position="148"/>
        <end position="175"/>
    </location>
</feature>
<name>A0A420IX55_9PEZI</name>
<evidence type="ECO:0000256" key="2">
    <source>
        <dbReference type="SAM" id="MobiDB-lite"/>
    </source>
</evidence>
<sequence length="203" mass="23769">MRDLTFKRRTITLSYKETRIYPLDPQIVLTRKELFDAPVRPSTLPANEETDWAACLTPQARLSQIEKYTNYITRRLEADKKHESPHNPTVARVIKRRDKVMYKLLYDGSLATEEFTKKRRIALDTQARKKANRVVQNFGVIYIGVGRLRMLESDADDLKRELEALIRKKNGKQTVVEKKKKRADKACEEHRKEATLAIEKQQK</sequence>
<comment type="caution">
    <text evidence="3">The sequence shown here is derived from an EMBL/GenBank/DDBJ whole genome shotgun (WGS) entry which is preliminary data.</text>
</comment>
<proteinExistence type="predicted"/>
<organism evidence="3 4">
    <name type="scientific">Golovinomyces cichoracearum</name>
    <dbReference type="NCBI Taxonomy" id="62708"/>
    <lineage>
        <taxon>Eukaryota</taxon>
        <taxon>Fungi</taxon>
        <taxon>Dikarya</taxon>
        <taxon>Ascomycota</taxon>
        <taxon>Pezizomycotina</taxon>
        <taxon>Leotiomycetes</taxon>
        <taxon>Erysiphales</taxon>
        <taxon>Erysiphaceae</taxon>
        <taxon>Golovinomyces</taxon>
    </lineage>
</organism>
<dbReference type="Proteomes" id="UP000285326">
    <property type="component" value="Unassembled WGS sequence"/>
</dbReference>
<feature type="region of interest" description="Disordered" evidence="2">
    <location>
        <begin position="176"/>
        <end position="203"/>
    </location>
</feature>
<dbReference type="AlphaFoldDB" id="A0A420IX55"/>
<dbReference type="EMBL" id="MCBS01020552">
    <property type="protein sequence ID" value="RKF79105.1"/>
    <property type="molecule type" value="Genomic_DNA"/>
</dbReference>